<reference evidence="1" key="2">
    <citation type="submission" date="2021-01" db="EMBL/GenBank/DDBJ databases">
        <authorList>
            <person name="Schikora-Tamarit M.A."/>
        </authorList>
    </citation>
    <scope>NUCLEOTIDE SEQUENCE</scope>
    <source>
        <strain evidence="1">CBS6075</strain>
    </source>
</reference>
<comment type="caution">
    <text evidence="1">The sequence shown here is derived from an EMBL/GenBank/DDBJ whole genome shotgun (WGS) entry which is preliminary data.</text>
</comment>
<keyword evidence="2" id="KW-1185">Reference proteome</keyword>
<organism evidence="1 2">
    <name type="scientific">Ogataea philodendri</name>
    <dbReference type="NCBI Taxonomy" id="1378263"/>
    <lineage>
        <taxon>Eukaryota</taxon>
        <taxon>Fungi</taxon>
        <taxon>Dikarya</taxon>
        <taxon>Ascomycota</taxon>
        <taxon>Saccharomycotina</taxon>
        <taxon>Pichiomycetes</taxon>
        <taxon>Pichiales</taxon>
        <taxon>Pichiaceae</taxon>
        <taxon>Ogataea</taxon>
    </lineage>
</organism>
<protein>
    <submittedName>
        <fullName evidence="1">Uncharacterized protein</fullName>
    </submittedName>
</protein>
<dbReference type="Proteomes" id="UP000769157">
    <property type="component" value="Unassembled WGS sequence"/>
</dbReference>
<sequence length="128" mass="13735">MGVRSGYMIPTSFTSYLVRVRQLSILVPFLMVPSTMLTSKITPTYGSYQESTICARNDALESQCIGGSIFSMIDGSRYSTLSPVFALTCTTSRAGSSNVDSICSSARGTFAVSRSILLITGSSLRSME</sequence>
<gene>
    <name evidence="1" type="ORF">OGAPHI_006296</name>
</gene>
<dbReference type="RefSeq" id="XP_046059219.1">
    <property type="nucleotide sequence ID" value="XM_046207568.1"/>
</dbReference>
<dbReference type="AlphaFoldDB" id="A0A9P8NYJ1"/>
<proteinExistence type="predicted"/>
<accession>A0A9P8NYJ1</accession>
<dbReference type="EMBL" id="JAEUBE010000414">
    <property type="protein sequence ID" value="KAH3662115.1"/>
    <property type="molecule type" value="Genomic_DNA"/>
</dbReference>
<reference evidence="1" key="1">
    <citation type="journal article" date="2021" name="Open Biol.">
        <title>Shared evolutionary footprints suggest mitochondrial oxidative damage underlies multiple complex I losses in fungi.</title>
        <authorList>
            <person name="Schikora-Tamarit M.A."/>
            <person name="Marcet-Houben M."/>
            <person name="Nosek J."/>
            <person name="Gabaldon T."/>
        </authorList>
    </citation>
    <scope>NUCLEOTIDE SEQUENCE</scope>
    <source>
        <strain evidence="1">CBS6075</strain>
    </source>
</reference>
<evidence type="ECO:0000313" key="1">
    <source>
        <dbReference type="EMBL" id="KAH3662115.1"/>
    </source>
</evidence>
<dbReference type="GeneID" id="70238260"/>
<evidence type="ECO:0000313" key="2">
    <source>
        <dbReference type="Proteomes" id="UP000769157"/>
    </source>
</evidence>
<name>A0A9P8NYJ1_9ASCO</name>